<feature type="domain" description="Intradiol ring-cleavage dioxygenases" evidence="1">
    <location>
        <begin position="99"/>
        <end position="171"/>
    </location>
</feature>
<name>A0A1M4N0K4_9RHOB</name>
<proteinExistence type="predicted"/>
<dbReference type="EMBL" id="FMJB01000047">
    <property type="protein sequence ID" value="SCM67587.1"/>
    <property type="molecule type" value="Genomic_DNA"/>
</dbReference>
<dbReference type="RefSeq" id="WP_083595660.1">
    <property type="nucleotide sequence ID" value="NZ_FMJB01000047.1"/>
</dbReference>
<dbReference type="InterPro" id="IPR000627">
    <property type="entry name" value="Intradiol_dOase_C"/>
</dbReference>
<dbReference type="GO" id="GO:0016702">
    <property type="term" value="F:oxidoreductase activity, acting on single donors with incorporation of molecular oxygen, incorporation of two atoms of oxygen"/>
    <property type="evidence" value="ECO:0007669"/>
    <property type="project" value="InterPro"/>
</dbReference>
<dbReference type="GO" id="GO:0008199">
    <property type="term" value="F:ferric iron binding"/>
    <property type="evidence" value="ECO:0007669"/>
    <property type="project" value="InterPro"/>
</dbReference>
<evidence type="ECO:0000259" key="1">
    <source>
        <dbReference type="Pfam" id="PF00775"/>
    </source>
</evidence>
<organism evidence="2 3">
    <name type="scientific">Donghicola eburneus</name>
    <dbReference type="NCBI Taxonomy" id="393278"/>
    <lineage>
        <taxon>Bacteria</taxon>
        <taxon>Pseudomonadati</taxon>
        <taxon>Pseudomonadota</taxon>
        <taxon>Alphaproteobacteria</taxon>
        <taxon>Rhodobacterales</taxon>
        <taxon>Roseobacteraceae</taxon>
        <taxon>Donghicola</taxon>
    </lineage>
</organism>
<keyword evidence="2" id="KW-0560">Oxidoreductase</keyword>
<keyword evidence="3" id="KW-1185">Reference proteome</keyword>
<dbReference type="AlphaFoldDB" id="A0A1M4N0K4"/>
<protein>
    <submittedName>
        <fullName evidence="2">Putative intradiol ring-cleavage dioxygenase</fullName>
    </submittedName>
</protein>
<dbReference type="Gene3D" id="2.60.130.10">
    <property type="entry name" value="Aromatic compound dioxygenase"/>
    <property type="match status" value="1"/>
</dbReference>
<dbReference type="Proteomes" id="UP000184085">
    <property type="component" value="Unassembled WGS sequence"/>
</dbReference>
<sequence length="267" mass="28963">MTHIHTAAEGHKDDHDLGLRHDLPRLIGRRSALGFLLGAGALAANPAAALQCVVNSTETAGPYPADGTNGRGGSINVLTQEGIIREDLRPSFNGMSPTAEGVPLEVALTLVDANDACTPLEGRALYLWHCDAIGKYSLYDYDDRNNLRGVGISDADGVVKFTTIFPGCYNGRWPHFHFEVFESADEIVTGRDSLLTSQISLPEEDCAAVYRAASDIYTNGTRHLERQSYDRDMIFADNTDAQKEQQMMQLNGSPQQGYTGSCIIGLA</sequence>
<gene>
    <name evidence="2" type="ORF">KARMA_1788</name>
</gene>
<dbReference type="Pfam" id="PF00775">
    <property type="entry name" value="Dioxygenase_C"/>
    <property type="match status" value="1"/>
</dbReference>
<reference evidence="3" key="1">
    <citation type="submission" date="2016-09" db="EMBL/GenBank/DDBJ databases">
        <authorList>
            <person name="Wibberg D."/>
        </authorList>
    </citation>
    <scope>NUCLEOTIDE SEQUENCE [LARGE SCALE GENOMIC DNA]</scope>
</reference>
<dbReference type="SUPFAM" id="SSF49482">
    <property type="entry name" value="Aromatic compound dioxygenase"/>
    <property type="match status" value="1"/>
</dbReference>
<evidence type="ECO:0000313" key="3">
    <source>
        <dbReference type="Proteomes" id="UP000184085"/>
    </source>
</evidence>
<keyword evidence="2" id="KW-0223">Dioxygenase</keyword>
<evidence type="ECO:0000313" key="2">
    <source>
        <dbReference type="EMBL" id="SCM67587.1"/>
    </source>
</evidence>
<dbReference type="InterPro" id="IPR015889">
    <property type="entry name" value="Intradiol_dOase_core"/>
</dbReference>
<dbReference type="PANTHER" id="PTHR34315">
    <property type="match status" value="1"/>
</dbReference>
<dbReference type="PANTHER" id="PTHR34315:SF1">
    <property type="entry name" value="INTRADIOL RING-CLEAVAGE DIOXYGENASES DOMAIN-CONTAINING PROTEIN-RELATED"/>
    <property type="match status" value="1"/>
</dbReference>
<accession>A0A1M4N0K4</accession>